<dbReference type="SUPFAM" id="SSF52317">
    <property type="entry name" value="Class I glutamine amidotransferase-like"/>
    <property type="match status" value="1"/>
</dbReference>
<reference evidence="2" key="1">
    <citation type="submission" date="2021-01" db="EMBL/GenBank/DDBJ databases">
        <title>Active Sulfur Cycling in an Early Earth Analoge.</title>
        <authorList>
            <person name="Hahn C.R."/>
            <person name="Youssef N.H."/>
            <person name="Elshahed M."/>
        </authorList>
    </citation>
    <scope>NUCLEOTIDE SEQUENCE</scope>
    <source>
        <strain evidence="2">Zod_Metabat.1151</strain>
    </source>
</reference>
<dbReference type="Gene3D" id="3.40.50.880">
    <property type="match status" value="1"/>
</dbReference>
<name>A0A938YWC9_9ARCH</name>
<comment type="caution">
    <text evidence="2">The sequence shown here is derived from an EMBL/GenBank/DDBJ whole genome shotgun (WGS) entry which is preliminary data.</text>
</comment>
<dbReference type="InterPro" id="IPR029062">
    <property type="entry name" value="Class_I_gatase-like"/>
</dbReference>
<keyword evidence="1" id="KW-0472">Membrane</keyword>
<protein>
    <submittedName>
        <fullName evidence="2">Uncharacterized protein</fullName>
    </submittedName>
</protein>
<dbReference type="Proteomes" id="UP000809243">
    <property type="component" value="Unassembled WGS sequence"/>
</dbReference>
<proteinExistence type="predicted"/>
<accession>A0A938YWC9</accession>
<organism evidence="2 3">
    <name type="scientific">Candidatus Iainarchaeum sp</name>
    <dbReference type="NCBI Taxonomy" id="3101447"/>
    <lineage>
        <taxon>Archaea</taxon>
        <taxon>Candidatus Iainarchaeota</taxon>
        <taxon>Candidatus Iainarchaeia</taxon>
        <taxon>Candidatus Iainarchaeales</taxon>
        <taxon>Candidatus Iainarchaeaceae</taxon>
        <taxon>Candidatus Iainarchaeum</taxon>
    </lineage>
</organism>
<dbReference type="AlphaFoldDB" id="A0A938YWC9"/>
<dbReference type="EMBL" id="JAFGDB010000006">
    <property type="protein sequence ID" value="MBN2066896.1"/>
    <property type="molecule type" value="Genomic_DNA"/>
</dbReference>
<evidence type="ECO:0000256" key="1">
    <source>
        <dbReference type="SAM" id="Phobius"/>
    </source>
</evidence>
<feature type="transmembrane region" description="Helical" evidence="1">
    <location>
        <begin position="28"/>
        <end position="48"/>
    </location>
</feature>
<gene>
    <name evidence="2" type="ORF">JW744_00325</name>
</gene>
<evidence type="ECO:0000313" key="2">
    <source>
        <dbReference type="EMBL" id="MBN2066896.1"/>
    </source>
</evidence>
<keyword evidence="1" id="KW-0812">Transmembrane</keyword>
<sequence length="285" mass="31382">MYPDEGGADVGPAPAGPRAAITRNLEGLIPLILIIIIAAFLGHRFGFWQIPFLPDQGPIQMLVIGEPSIDMMGDLDGQRDLVYYQVKHPADLEFSAREQIAQYDIILLDQHMYAPEDKYNKSVSRTLGEAIENYVTTGGKLIVVMDSGIYQSGGIYGTGVATDIVGWSATFKSIIPVECSLASNRIPTCVQPIYLSGKVHRVDYSHKIMEGIEVAPADPAYGPLAITTFDVRPTGHLIASIKNIATSSYYPGIVEQRLIFGKVIYFNYDPSMTPGIWHNTLEYLR</sequence>
<keyword evidence="1" id="KW-1133">Transmembrane helix</keyword>
<evidence type="ECO:0000313" key="3">
    <source>
        <dbReference type="Proteomes" id="UP000809243"/>
    </source>
</evidence>